<dbReference type="SMART" id="SM00387">
    <property type="entry name" value="HATPase_c"/>
    <property type="match status" value="1"/>
</dbReference>
<keyword evidence="5" id="KW-0547">Nucleotide-binding</keyword>
<keyword evidence="4" id="KW-0808">Transferase</keyword>
<dbReference type="InterPro" id="IPR000014">
    <property type="entry name" value="PAS"/>
</dbReference>
<protein>
    <recommendedName>
        <fullName evidence="2">histidine kinase</fullName>
        <ecNumber evidence="2">2.7.13.3</ecNumber>
    </recommendedName>
</protein>
<dbReference type="Gene3D" id="3.30.565.10">
    <property type="entry name" value="Histidine kinase-like ATPase, C-terminal domain"/>
    <property type="match status" value="1"/>
</dbReference>
<dbReference type="CDD" id="cd01007">
    <property type="entry name" value="PBP2_BvgS_HisK_like"/>
    <property type="match status" value="1"/>
</dbReference>
<keyword evidence="9" id="KW-0472">Membrane</keyword>
<evidence type="ECO:0000256" key="1">
    <source>
        <dbReference type="ARBA" id="ARBA00000085"/>
    </source>
</evidence>
<keyword evidence="8" id="KW-0902">Two-component regulatory system</keyword>
<dbReference type="Gene3D" id="1.10.287.130">
    <property type="match status" value="1"/>
</dbReference>
<dbReference type="SMART" id="SM00062">
    <property type="entry name" value="PBPb"/>
    <property type="match status" value="1"/>
</dbReference>
<sequence>MTKKFIMILLAGIIAFLLVNSYYTVEYGVSVYSYYFDSQKLTDAELSYLREKGVLNYGADYNAPPLKSVNETTGQYEGVVIDYLNALSLEIGVNIKTHPMLWHEALNAVKEGTIDFCDMHPSKARSEFYDFTVPIYHQSGAILVNRSDDKIHSPDDLEGTTIAAIKDDYVIEHVQITYKNVAILEYNDLNQAVEALTLGKVDAVLGEESVLHYHIVNESLADRFEMLDASLYEREAVFGVPKGNTLLLSILNKGIKRLERKQTMSLISKKWSPLVTKDVGSQSITKLIQYALLIILLISIFFYLWNVELKKEVSRQTSALRQSNNILETTFNGLTNHLLLLVDENCCVVETNNTFCQFIGAERQAVIGKHCHEIEGLLGINCTDCPVKTCLETHKIKRLEIQFQNRLFTVQAYPIEPDFKHANSILLMFEDVTELKLSERQLRQSSKMAAIGQLSAGIAHEIRTPLGIIRNSAYLLKKMSTDERALNSIETIDNATTRANKIIDNLLNFSRISDYEQMTLNVKAFVSNLLKLNEKGFKDQGIEVSVEIPDELEKSLYPEPLKHILINLIDNAKDAMADCPRGGKLTLSAEEKSPFLIITIKDTGSGIAPEHLDTIFDPFFTTKPQGKGTGLGLYIAYNEAKKIGGHITVDETSNAGTCFKLTLNTEQKELSHE</sequence>
<organism evidence="11 12">
    <name type="scientific">Fusibacter ferrireducens</name>
    <dbReference type="NCBI Taxonomy" id="2785058"/>
    <lineage>
        <taxon>Bacteria</taxon>
        <taxon>Bacillati</taxon>
        <taxon>Bacillota</taxon>
        <taxon>Clostridia</taxon>
        <taxon>Eubacteriales</taxon>
        <taxon>Eubacteriales Family XII. Incertae Sedis</taxon>
        <taxon>Fusibacter</taxon>
    </lineage>
</organism>
<name>A0ABR9ZM83_9FIRM</name>
<dbReference type="EMBL" id="JADKNH010000001">
    <property type="protein sequence ID" value="MBF4691565.1"/>
    <property type="molecule type" value="Genomic_DNA"/>
</dbReference>
<dbReference type="Pfam" id="PF00497">
    <property type="entry name" value="SBP_bac_3"/>
    <property type="match status" value="1"/>
</dbReference>
<dbReference type="CDD" id="cd00082">
    <property type="entry name" value="HisKA"/>
    <property type="match status" value="1"/>
</dbReference>
<keyword evidence="9" id="KW-1133">Transmembrane helix</keyword>
<dbReference type="InterPro" id="IPR003661">
    <property type="entry name" value="HisK_dim/P_dom"/>
</dbReference>
<dbReference type="InterPro" id="IPR036097">
    <property type="entry name" value="HisK_dim/P_sf"/>
</dbReference>
<keyword evidence="3" id="KW-0597">Phosphoprotein</keyword>
<evidence type="ECO:0000256" key="9">
    <source>
        <dbReference type="SAM" id="Phobius"/>
    </source>
</evidence>
<dbReference type="Gene3D" id="3.30.450.20">
    <property type="entry name" value="PAS domain"/>
    <property type="match status" value="1"/>
</dbReference>
<dbReference type="PROSITE" id="PS50109">
    <property type="entry name" value="HIS_KIN"/>
    <property type="match status" value="1"/>
</dbReference>
<evidence type="ECO:0000313" key="11">
    <source>
        <dbReference type="EMBL" id="MBF4691565.1"/>
    </source>
</evidence>
<dbReference type="InterPro" id="IPR035965">
    <property type="entry name" value="PAS-like_dom_sf"/>
</dbReference>
<dbReference type="PANTHER" id="PTHR43065">
    <property type="entry name" value="SENSOR HISTIDINE KINASE"/>
    <property type="match status" value="1"/>
</dbReference>
<dbReference type="Pfam" id="PF00512">
    <property type="entry name" value="HisKA"/>
    <property type="match status" value="1"/>
</dbReference>
<dbReference type="InterPro" id="IPR036890">
    <property type="entry name" value="HATPase_C_sf"/>
</dbReference>
<evidence type="ECO:0000256" key="3">
    <source>
        <dbReference type="ARBA" id="ARBA00022553"/>
    </source>
</evidence>
<evidence type="ECO:0000313" key="12">
    <source>
        <dbReference type="Proteomes" id="UP000614200"/>
    </source>
</evidence>
<evidence type="ECO:0000256" key="5">
    <source>
        <dbReference type="ARBA" id="ARBA00022741"/>
    </source>
</evidence>
<evidence type="ECO:0000256" key="4">
    <source>
        <dbReference type="ARBA" id="ARBA00022679"/>
    </source>
</evidence>
<evidence type="ECO:0000256" key="7">
    <source>
        <dbReference type="ARBA" id="ARBA00022840"/>
    </source>
</evidence>
<evidence type="ECO:0000256" key="8">
    <source>
        <dbReference type="ARBA" id="ARBA00023012"/>
    </source>
</evidence>
<dbReference type="InterPro" id="IPR003594">
    <property type="entry name" value="HATPase_dom"/>
</dbReference>
<dbReference type="SUPFAM" id="SSF47384">
    <property type="entry name" value="Homodimeric domain of signal transducing histidine kinase"/>
    <property type="match status" value="1"/>
</dbReference>
<dbReference type="RefSeq" id="WP_194699813.1">
    <property type="nucleotide sequence ID" value="NZ_JADKNH010000001.1"/>
</dbReference>
<dbReference type="Proteomes" id="UP000614200">
    <property type="component" value="Unassembled WGS sequence"/>
</dbReference>
<evidence type="ECO:0000259" key="10">
    <source>
        <dbReference type="PROSITE" id="PS50109"/>
    </source>
</evidence>
<dbReference type="Pfam" id="PF13426">
    <property type="entry name" value="PAS_9"/>
    <property type="match status" value="1"/>
</dbReference>
<accession>A0ABR9ZM83</accession>
<proteinExistence type="predicted"/>
<keyword evidence="9" id="KW-0812">Transmembrane</keyword>
<dbReference type="EC" id="2.7.13.3" evidence="2"/>
<dbReference type="InterPro" id="IPR004358">
    <property type="entry name" value="Sig_transdc_His_kin-like_C"/>
</dbReference>
<keyword evidence="7" id="KW-0067">ATP-binding</keyword>
<dbReference type="SUPFAM" id="SSF53850">
    <property type="entry name" value="Periplasmic binding protein-like II"/>
    <property type="match status" value="1"/>
</dbReference>
<evidence type="ECO:0000256" key="2">
    <source>
        <dbReference type="ARBA" id="ARBA00012438"/>
    </source>
</evidence>
<dbReference type="SMART" id="SM00388">
    <property type="entry name" value="HisKA"/>
    <property type="match status" value="1"/>
</dbReference>
<dbReference type="SUPFAM" id="SSF55874">
    <property type="entry name" value="ATPase domain of HSP90 chaperone/DNA topoisomerase II/histidine kinase"/>
    <property type="match status" value="1"/>
</dbReference>
<dbReference type="Pfam" id="PF02518">
    <property type="entry name" value="HATPase_c"/>
    <property type="match status" value="1"/>
</dbReference>
<evidence type="ECO:0000256" key="6">
    <source>
        <dbReference type="ARBA" id="ARBA00022777"/>
    </source>
</evidence>
<dbReference type="PANTHER" id="PTHR43065:SF10">
    <property type="entry name" value="PEROXIDE STRESS-ACTIVATED HISTIDINE KINASE MAK3"/>
    <property type="match status" value="1"/>
</dbReference>
<dbReference type="InterPro" id="IPR001638">
    <property type="entry name" value="Solute-binding_3/MltF_N"/>
</dbReference>
<comment type="caution">
    <text evidence="11">The sequence shown here is derived from an EMBL/GenBank/DDBJ whole genome shotgun (WGS) entry which is preliminary data.</text>
</comment>
<reference evidence="11 12" key="1">
    <citation type="submission" date="2020-11" db="EMBL/GenBank/DDBJ databases">
        <title>Fusibacter basophilias sp. nov.</title>
        <authorList>
            <person name="Qiu D."/>
        </authorList>
    </citation>
    <scope>NUCLEOTIDE SEQUENCE [LARGE SCALE GENOMIC DNA]</scope>
    <source>
        <strain evidence="11 12">Q10-2</strain>
    </source>
</reference>
<gene>
    <name evidence="11" type="ORF">ISU02_00465</name>
</gene>
<dbReference type="Gene3D" id="3.40.190.10">
    <property type="entry name" value="Periplasmic binding protein-like II"/>
    <property type="match status" value="2"/>
</dbReference>
<dbReference type="PRINTS" id="PR00344">
    <property type="entry name" value="BCTRLSENSOR"/>
</dbReference>
<feature type="domain" description="Histidine kinase" evidence="10">
    <location>
        <begin position="457"/>
        <end position="667"/>
    </location>
</feature>
<dbReference type="SUPFAM" id="SSF55785">
    <property type="entry name" value="PYP-like sensor domain (PAS domain)"/>
    <property type="match status" value="1"/>
</dbReference>
<feature type="transmembrane region" description="Helical" evidence="9">
    <location>
        <begin position="287"/>
        <end position="305"/>
    </location>
</feature>
<dbReference type="InterPro" id="IPR005467">
    <property type="entry name" value="His_kinase_dom"/>
</dbReference>
<keyword evidence="12" id="KW-1185">Reference proteome</keyword>
<keyword evidence="6" id="KW-0418">Kinase</keyword>
<comment type="catalytic activity">
    <reaction evidence="1">
        <text>ATP + protein L-histidine = ADP + protein N-phospho-L-histidine.</text>
        <dbReference type="EC" id="2.7.13.3"/>
    </reaction>
</comment>